<feature type="domain" description="AAA+ ATPase" evidence="7">
    <location>
        <begin position="263"/>
        <end position="387"/>
    </location>
</feature>
<dbReference type="GO" id="GO:0016887">
    <property type="term" value="F:ATP hydrolysis activity"/>
    <property type="evidence" value="ECO:0007669"/>
    <property type="project" value="InterPro"/>
</dbReference>
<dbReference type="SUPFAM" id="SSF52540">
    <property type="entry name" value="P-loop containing nucleoside triphosphate hydrolases"/>
    <property type="match status" value="1"/>
</dbReference>
<dbReference type="InterPro" id="IPR003593">
    <property type="entry name" value="AAA+_ATPase"/>
</dbReference>
<dbReference type="Proteomes" id="UP000634136">
    <property type="component" value="Unassembled WGS sequence"/>
</dbReference>
<protein>
    <submittedName>
        <fullName evidence="8">AAA-ATPase</fullName>
    </submittedName>
</protein>
<feature type="region of interest" description="Disordered" evidence="6">
    <location>
        <begin position="447"/>
        <end position="479"/>
    </location>
</feature>
<dbReference type="Gene3D" id="6.10.280.40">
    <property type="match status" value="1"/>
</dbReference>
<comment type="similarity">
    <text evidence="2">Belongs to the AAA ATPase family. BCS1 subfamily.</text>
</comment>
<evidence type="ECO:0000256" key="2">
    <source>
        <dbReference type="ARBA" id="ARBA00007448"/>
    </source>
</evidence>
<dbReference type="Pfam" id="PF00004">
    <property type="entry name" value="AAA"/>
    <property type="match status" value="1"/>
</dbReference>
<dbReference type="InterPro" id="IPR025753">
    <property type="entry name" value="AAA_N_dom"/>
</dbReference>
<dbReference type="Pfam" id="PF25568">
    <property type="entry name" value="AAA_lid_At3g28540"/>
    <property type="match status" value="1"/>
</dbReference>
<dbReference type="AlphaFoldDB" id="A0A834U1T0"/>
<keyword evidence="3" id="KW-0378">Hydrolase</keyword>
<gene>
    <name evidence="8" type="ORF">G2W53_013089</name>
</gene>
<dbReference type="InterPro" id="IPR027417">
    <property type="entry name" value="P-loop_NTPase"/>
</dbReference>
<name>A0A834U1T0_9FABA</name>
<dbReference type="OrthoDB" id="10251412at2759"/>
<evidence type="ECO:0000256" key="5">
    <source>
        <dbReference type="ARBA" id="ARBA00049360"/>
    </source>
</evidence>
<keyword evidence="4" id="KW-0460">Magnesium</keyword>
<comment type="cofactor">
    <cofactor evidence="1">
        <name>Mg(2+)</name>
        <dbReference type="ChEBI" id="CHEBI:18420"/>
    </cofactor>
</comment>
<dbReference type="GO" id="GO:0006950">
    <property type="term" value="P:response to stress"/>
    <property type="evidence" value="ECO:0007669"/>
    <property type="project" value="UniProtKB-ARBA"/>
</dbReference>
<evidence type="ECO:0000256" key="6">
    <source>
        <dbReference type="SAM" id="MobiDB-lite"/>
    </source>
</evidence>
<accession>A0A834U1T0</accession>
<evidence type="ECO:0000256" key="1">
    <source>
        <dbReference type="ARBA" id="ARBA00001946"/>
    </source>
</evidence>
<keyword evidence="9" id="KW-1185">Reference proteome</keyword>
<sequence>MSSVDYDMMTKSQMGRKIVSVFPASDISTFYNLPFRQFSPAGYLRLKSLQQMLRKLLNFDPCLRAILTSVLYILKQWWISFENRLHVYQSFKIPLYNEHFQENQLHRQILTYLNSLPSIEDSDFTNLFSGSKASEIFLHLDANQTVNDNFLGARVSWTNEKSEGNRNSALVLRIKKKDKRRIFRPYFQHILSVADEIEQRRKDIKLYMNSDRDVNSRWRSVPFTHPASFDTVAMDAELKNKVKSDLEQFVKSKQYYHRLGRVWKRSYLLYGASGTGKSSFIAAMAKFLSYDVYDIDISKASSDSDLKTLLLQTTSKSVIVIEDLDRFLAGKSTAVSLPGVLSFMDGIVSCCGEERVMVFTMSAKDEIDPTVMRPGRIDVHIHFPLCDFSTFKILASSYLGVKDHKLFPQVEEVFQTGARLTPAEIGEIMISNRNSPSRALKTVITALQSNGGGGDGRRGRRLSESGSGRSSEESGETGGVYCRESVHTVREFRKLYGLFRLGSRKKEESLDSGPMEV</sequence>
<comment type="catalytic activity">
    <reaction evidence="5">
        <text>ATP + H2O = ADP + phosphate + H(+)</text>
        <dbReference type="Rhea" id="RHEA:13065"/>
        <dbReference type="ChEBI" id="CHEBI:15377"/>
        <dbReference type="ChEBI" id="CHEBI:15378"/>
        <dbReference type="ChEBI" id="CHEBI:30616"/>
        <dbReference type="ChEBI" id="CHEBI:43474"/>
        <dbReference type="ChEBI" id="CHEBI:456216"/>
    </reaction>
</comment>
<organism evidence="8 9">
    <name type="scientific">Senna tora</name>
    <dbReference type="NCBI Taxonomy" id="362788"/>
    <lineage>
        <taxon>Eukaryota</taxon>
        <taxon>Viridiplantae</taxon>
        <taxon>Streptophyta</taxon>
        <taxon>Embryophyta</taxon>
        <taxon>Tracheophyta</taxon>
        <taxon>Spermatophyta</taxon>
        <taxon>Magnoliopsida</taxon>
        <taxon>eudicotyledons</taxon>
        <taxon>Gunneridae</taxon>
        <taxon>Pentapetalae</taxon>
        <taxon>rosids</taxon>
        <taxon>fabids</taxon>
        <taxon>Fabales</taxon>
        <taxon>Fabaceae</taxon>
        <taxon>Caesalpinioideae</taxon>
        <taxon>Cassia clade</taxon>
        <taxon>Senna</taxon>
    </lineage>
</organism>
<evidence type="ECO:0000259" key="7">
    <source>
        <dbReference type="SMART" id="SM00382"/>
    </source>
</evidence>
<dbReference type="SMART" id="SM00382">
    <property type="entry name" value="AAA"/>
    <property type="match status" value="1"/>
</dbReference>
<dbReference type="GO" id="GO:0005524">
    <property type="term" value="F:ATP binding"/>
    <property type="evidence" value="ECO:0007669"/>
    <property type="project" value="InterPro"/>
</dbReference>
<comment type="caution">
    <text evidence="8">The sequence shown here is derived from an EMBL/GenBank/DDBJ whole genome shotgun (WGS) entry which is preliminary data.</text>
</comment>
<dbReference type="EMBL" id="JAAIUW010000005">
    <property type="protein sequence ID" value="KAF7830756.1"/>
    <property type="molecule type" value="Genomic_DNA"/>
</dbReference>
<proteinExistence type="inferred from homology"/>
<dbReference type="InterPro" id="IPR050747">
    <property type="entry name" value="Mitochondrial_chaperone_BCS1"/>
</dbReference>
<dbReference type="Pfam" id="PF14363">
    <property type="entry name" value="AAA_assoc"/>
    <property type="match status" value="1"/>
</dbReference>
<reference evidence="8" key="1">
    <citation type="submission" date="2020-09" db="EMBL/GenBank/DDBJ databases">
        <title>Genome-Enabled Discovery of Anthraquinone Biosynthesis in Senna tora.</title>
        <authorList>
            <person name="Kang S.-H."/>
            <person name="Pandey R.P."/>
            <person name="Lee C.-M."/>
            <person name="Sim J.-S."/>
            <person name="Jeong J.-T."/>
            <person name="Choi B.-S."/>
            <person name="Jung M."/>
            <person name="Ginzburg D."/>
            <person name="Zhao K."/>
            <person name="Won S.Y."/>
            <person name="Oh T.-J."/>
            <person name="Yu Y."/>
            <person name="Kim N.-H."/>
            <person name="Lee O.R."/>
            <person name="Lee T.-H."/>
            <person name="Bashyal P."/>
            <person name="Kim T.-S."/>
            <person name="Lee W.-H."/>
            <person name="Kawkins C."/>
            <person name="Kim C.-K."/>
            <person name="Kim J.S."/>
            <person name="Ahn B.O."/>
            <person name="Rhee S.Y."/>
            <person name="Sohng J.K."/>
        </authorList>
    </citation>
    <scope>NUCLEOTIDE SEQUENCE</scope>
    <source>
        <tissue evidence="8">Leaf</tissue>
    </source>
</reference>
<dbReference type="Gene3D" id="3.40.50.300">
    <property type="entry name" value="P-loop containing nucleotide triphosphate hydrolases"/>
    <property type="match status" value="1"/>
</dbReference>
<evidence type="ECO:0000256" key="4">
    <source>
        <dbReference type="ARBA" id="ARBA00022842"/>
    </source>
</evidence>
<evidence type="ECO:0000256" key="3">
    <source>
        <dbReference type="ARBA" id="ARBA00022801"/>
    </source>
</evidence>
<evidence type="ECO:0000313" key="9">
    <source>
        <dbReference type="Proteomes" id="UP000634136"/>
    </source>
</evidence>
<dbReference type="PANTHER" id="PTHR23070">
    <property type="entry name" value="BCS1 AAA-TYPE ATPASE"/>
    <property type="match status" value="1"/>
</dbReference>
<dbReference type="InterPro" id="IPR058017">
    <property type="entry name" value="At3g28540-like_C"/>
</dbReference>
<dbReference type="InterPro" id="IPR003959">
    <property type="entry name" value="ATPase_AAA_core"/>
</dbReference>
<evidence type="ECO:0000313" key="8">
    <source>
        <dbReference type="EMBL" id="KAF7830756.1"/>
    </source>
</evidence>